<gene>
    <name evidence="1" type="ORF">EAH84_07315</name>
</gene>
<dbReference type="Proteomes" id="UP000318413">
    <property type="component" value="Unassembled WGS sequence"/>
</dbReference>
<dbReference type="AlphaFoldDB" id="A0A502CM35"/>
<keyword evidence="2" id="KW-1185">Reference proteome</keyword>
<evidence type="ECO:0000313" key="1">
    <source>
        <dbReference type="EMBL" id="TPG13199.1"/>
    </source>
</evidence>
<dbReference type="Pfam" id="PF13481">
    <property type="entry name" value="AAA_25"/>
    <property type="match status" value="1"/>
</dbReference>
<reference evidence="1 2" key="1">
    <citation type="journal article" date="2019" name="Environ. Microbiol.">
        <title>Species interactions and distinct microbial communities in high Arctic permafrost affected cryosols are associated with the CH4 and CO2 gas fluxes.</title>
        <authorList>
            <person name="Altshuler I."/>
            <person name="Hamel J."/>
            <person name="Turney S."/>
            <person name="Magnuson E."/>
            <person name="Levesque R."/>
            <person name="Greer C."/>
            <person name="Whyte L.G."/>
        </authorList>
    </citation>
    <scope>NUCLEOTIDE SEQUENCE [LARGE SCALE GENOMIC DNA]</scope>
    <source>
        <strain evidence="1 2">S5.1</strain>
    </source>
</reference>
<dbReference type="RefSeq" id="WP_140869967.1">
    <property type="nucleotide sequence ID" value="NZ_RCZK01000004.1"/>
</dbReference>
<organism evidence="1 2">
    <name type="scientific">Sphingomonas oligophenolica</name>
    <dbReference type="NCBI Taxonomy" id="301154"/>
    <lineage>
        <taxon>Bacteria</taxon>
        <taxon>Pseudomonadati</taxon>
        <taxon>Pseudomonadota</taxon>
        <taxon>Alphaproteobacteria</taxon>
        <taxon>Sphingomonadales</taxon>
        <taxon>Sphingomonadaceae</taxon>
        <taxon>Sphingomonas</taxon>
    </lineage>
</organism>
<comment type="caution">
    <text evidence="1">The sequence shown here is derived from an EMBL/GenBank/DDBJ whole genome shotgun (WGS) entry which is preliminary data.</text>
</comment>
<evidence type="ECO:0000313" key="2">
    <source>
        <dbReference type="Proteomes" id="UP000318413"/>
    </source>
</evidence>
<dbReference type="EMBL" id="RCZK01000004">
    <property type="protein sequence ID" value="TPG13199.1"/>
    <property type="molecule type" value="Genomic_DNA"/>
</dbReference>
<sequence length="545" mass="58748">MTLHSVVEPRKFAGPIVSGTISEPILRADIVTPEPTEIVASGHANGVINAASDPTVPSDADIAGPNPAADAAPLASDRWDEFGFASSAHLGTYRVPAAVVVFETHDQAGRSQLSRFLADMEMPPRLIVKLGELEQLFYRLSDPALATTLARSVPEHVRFVGPTDQVELPSEADWQLPEQCAQSIDDLSRLTAVEVSRVAKAETVAIDVAMTTNPLTCYSLRGESQAFREQAIEATPLLGDLCLNGQVTVWFAAPNAGKTLIALNLLIEAVRAGRIAGHNAYYVNADDGSEGMATKMELMDDLGVHTLSPGFREFKANLLVPKLIQMAERDEARGVFVLVDTAKKFTSLMDKKLASAYGDACRQVAMRGGAVLNLAHVNKAPKPDGTPQFAGTTDLVDDADAAYMLSPVEEAGKPGEKIVEFRNFKRRGDNAQSAAFGYAAEDGVGYVERLSSVRPIDLDTLDNFKRVEIQRVDEDVVAIIAACIADGHNTKMVLGKEAADRGGITGREAYRIIERYTGDDPLQHRWQFTTKARGAKVFALLPPPG</sequence>
<name>A0A502CM35_9SPHN</name>
<dbReference type="InterPro" id="IPR027417">
    <property type="entry name" value="P-loop_NTPase"/>
</dbReference>
<accession>A0A502CM35</accession>
<dbReference type="Gene3D" id="3.40.50.300">
    <property type="entry name" value="P-loop containing nucleotide triphosphate hydrolases"/>
    <property type="match status" value="1"/>
</dbReference>
<dbReference type="SUPFAM" id="SSF52540">
    <property type="entry name" value="P-loop containing nucleoside triphosphate hydrolases"/>
    <property type="match status" value="1"/>
</dbReference>
<proteinExistence type="predicted"/>
<protein>
    <submittedName>
        <fullName evidence="1">Uncharacterized protein</fullName>
    </submittedName>
</protein>
<dbReference type="OrthoDB" id="784829at2"/>